<protein>
    <submittedName>
        <fullName evidence="2">Uncharacterized protein</fullName>
    </submittedName>
</protein>
<evidence type="ECO:0000313" key="2">
    <source>
        <dbReference type="EMBL" id="QUI24983.1"/>
    </source>
</evidence>
<gene>
    <name evidence="2" type="ORF">HZI73_23005</name>
</gene>
<proteinExistence type="predicted"/>
<dbReference type="RefSeq" id="WP_212695682.1">
    <property type="nucleotide sequence ID" value="NZ_CP058649.1"/>
</dbReference>
<sequence length="203" mass="21514">MAKKIYVWVCCCVVVITGALYISSNASGGEAGTIGDPLVTKGYVDSQIADLLEQVKKQNGSSSEQNNGGIDPDTGVDMAKIYESIDRYIATHLDDQHNGSNDNTGDDHAANEFVVIEANPGSKIICGASTELILRAGKGKIISNDAGNGLADVTAGIDLSMGVFAPKNHLLIVPRDDGRGLEVVEKSFIMVKGPYRIMDPETE</sequence>
<organism evidence="2 3">
    <name type="scientific">Vallitalea pronyensis</name>
    <dbReference type="NCBI Taxonomy" id="1348613"/>
    <lineage>
        <taxon>Bacteria</taxon>
        <taxon>Bacillati</taxon>
        <taxon>Bacillota</taxon>
        <taxon>Clostridia</taxon>
        <taxon>Lachnospirales</taxon>
        <taxon>Vallitaleaceae</taxon>
        <taxon>Vallitalea</taxon>
    </lineage>
</organism>
<dbReference type="Proteomes" id="UP000683246">
    <property type="component" value="Chromosome"/>
</dbReference>
<name>A0A8J8MPH6_9FIRM</name>
<reference evidence="2" key="1">
    <citation type="submission" date="2020-07" db="EMBL/GenBank/DDBJ databases">
        <title>Vallitalea pronyensis genome.</title>
        <authorList>
            <person name="Postec A."/>
        </authorList>
    </citation>
    <scope>NUCLEOTIDE SEQUENCE</scope>
    <source>
        <strain evidence="2">FatNI3</strain>
    </source>
</reference>
<evidence type="ECO:0000256" key="1">
    <source>
        <dbReference type="SAM" id="SignalP"/>
    </source>
</evidence>
<keyword evidence="1" id="KW-0732">Signal</keyword>
<feature type="signal peptide" evidence="1">
    <location>
        <begin position="1"/>
        <end position="26"/>
    </location>
</feature>
<dbReference type="KEGG" id="vpy:HZI73_23005"/>
<dbReference type="EMBL" id="CP058649">
    <property type="protein sequence ID" value="QUI24983.1"/>
    <property type="molecule type" value="Genomic_DNA"/>
</dbReference>
<dbReference type="AlphaFoldDB" id="A0A8J8MPH6"/>
<accession>A0A8J8MPH6</accession>
<feature type="chain" id="PRO_5039434776" evidence="1">
    <location>
        <begin position="27"/>
        <end position="203"/>
    </location>
</feature>
<evidence type="ECO:0000313" key="3">
    <source>
        <dbReference type="Proteomes" id="UP000683246"/>
    </source>
</evidence>
<keyword evidence="3" id="KW-1185">Reference proteome</keyword>